<comment type="similarity">
    <text evidence="2">Belongs to the bacterial solute-binding protein 5 family.</text>
</comment>
<feature type="domain" description="Solute-binding protein family 5" evidence="4">
    <location>
        <begin position="126"/>
        <end position="492"/>
    </location>
</feature>
<evidence type="ECO:0000256" key="2">
    <source>
        <dbReference type="ARBA" id="ARBA00005695"/>
    </source>
</evidence>
<dbReference type="AlphaFoldDB" id="A0A2T7G993"/>
<dbReference type="Gene3D" id="3.40.190.10">
    <property type="entry name" value="Periplasmic binding protein-like II"/>
    <property type="match status" value="1"/>
</dbReference>
<reference evidence="5 6" key="1">
    <citation type="submission" date="2018-04" db="EMBL/GenBank/DDBJ databases">
        <title>Pelagivirga bohaiensis gen. nov., sp. nov., a bacterium isolated from the Bohai Sea.</title>
        <authorList>
            <person name="Ji X."/>
        </authorList>
    </citation>
    <scope>NUCLEOTIDE SEQUENCE [LARGE SCALE GENOMIC DNA]</scope>
    <source>
        <strain evidence="5 6">BH-SD19</strain>
    </source>
</reference>
<dbReference type="EMBL" id="QCYH01000002">
    <property type="protein sequence ID" value="PVA10992.1"/>
    <property type="molecule type" value="Genomic_DNA"/>
</dbReference>
<evidence type="ECO:0000256" key="1">
    <source>
        <dbReference type="ARBA" id="ARBA00004418"/>
    </source>
</evidence>
<evidence type="ECO:0000256" key="3">
    <source>
        <dbReference type="ARBA" id="ARBA00022729"/>
    </source>
</evidence>
<keyword evidence="3" id="KW-0732">Signal</keyword>
<dbReference type="SUPFAM" id="SSF53850">
    <property type="entry name" value="Periplasmic binding protein-like II"/>
    <property type="match status" value="1"/>
</dbReference>
<dbReference type="PROSITE" id="PS51318">
    <property type="entry name" value="TAT"/>
    <property type="match status" value="1"/>
</dbReference>
<keyword evidence="6" id="KW-1185">Reference proteome</keyword>
<dbReference type="Proteomes" id="UP000244446">
    <property type="component" value="Unassembled WGS sequence"/>
</dbReference>
<dbReference type="OrthoDB" id="9803988at2"/>
<name>A0A2T7G993_9RHOB</name>
<dbReference type="GO" id="GO:0015833">
    <property type="term" value="P:peptide transport"/>
    <property type="evidence" value="ECO:0007669"/>
    <property type="project" value="TreeGrafter"/>
</dbReference>
<organism evidence="5 6">
    <name type="scientific">Pelagivirga sediminicola</name>
    <dbReference type="NCBI Taxonomy" id="2170575"/>
    <lineage>
        <taxon>Bacteria</taxon>
        <taxon>Pseudomonadati</taxon>
        <taxon>Pseudomonadota</taxon>
        <taxon>Alphaproteobacteria</taxon>
        <taxon>Rhodobacterales</taxon>
        <taxon>Paracoccaceae</taxon>
        <taxon>Pelagivirga</taxon>
    </lineage>
</organism>
<proteinExistence type="inferred from homology"/>
<dbReference type="GO" id="GO:1904680">
    <property type="term" value="F:peptide transmembrane transporter activity"/>
    <property type="evidence" value="ECO:0007669"/>
    <property type="project" value="TreeGrafter"/>
</dbReference>
<dbReference type="CDD" id="cd08503">
    <property type="entry name" value="PBP2_NikA_DppA_OppA_like_17"/>
    <property type="match status" value="1"/>
</dbReference>
<accession>A0A2T7G993</accession>
<evidence type="ECO:0000313" key="5">
    <source>
        <dbReference type="EMBL" id="PVA10992.1"/>
    </source>
</evidence>
<evidence type="ECO:0000313" key="6">
    <source>
        <dbReference type="Proteomes" id="UP000244446"/>
    </source>
</evidence>
<evidence type="ECO:0000259" key="4">
    <source>
        <dbReference type="Pfam" id="PF00496"/>
    </source>
</evidence>
<comment type="subcellular location">
    <subcellularLocation>
        <location evidence="1">Periplasm</location>
    </subcellularLocation>
</comment>
<dbReference type="InterPro" id="IPR039424">
    <property type="entry name" value="SBP_5"/>
</dbReference>
<sequence length="571" mass="63056">MTRRIPDRAPLPRWLRAQAARLRGAPGGAEDPARREFLAQASAFGVSAAAAYALLGLPRPARAAEPDGPVDQALTRHSGTMRSDTVRIQMLVRALGDPRSYDWFQAANVTRGWLEYLVSYENDGTFRPQLLEGWRISEDAAHYTLNVRRGVTWNDGTPFTAADVARNIERWCDRTAPGNSMAARFAVLIDPETGRAVQGAIEVPDAHTVTLRLPRPDISLIAGMADYPAAIVPSGFDPDTMLENPVGTGPYLPETFIPGARAVLVRNEAHEWWNAGNGAWIERIEFIDTGTDPASAYAAALADEIDMTHSVEGSYIGIFDTLEGWSAHSIGTAATVTIRANQQAEVAGRRPYADPRVRRALQLAMSNDILLELGHGGRGEVAQNHHISPLNPGYAPMPAPLYDPAQARQLMIQAGMLEFEHELISIDDSWRRNTADTAAALMLDAGLRVRRTILPGVRYWEGWNSFPFSTTDWGHRPLGVQTYALAYRSGEPWNEFGWSNSEFDALLAEALATLDIDARRALMARLEALVLQDAVTVQPYWRRLHNHTRSGLKGGDHHVAFEIRPAELRWT</sequence>
<dbReference type="PANTHER" id="PTHR30290">
    <property type="entry name" value="PERIPLASMIC BINDING COMPONENT OF ABC TRANSPORTER"/>
    <property type="match status" value="1"/>
</dbReference>
<dbReference type="PANTHER" id="PTHR30290:SF38">
    <property type="entry name" value="D,D-DIPEPTIDE-BINDING PERIPLASMIC PROTEIN DDPA-RELATED"/>
    <property type="match status" value="1"/>
</dbReference>
<dbReference type="Gene3D" id="3.10.105.10">
    <property type="entry name" value="Dipeptide-binding Protein, Domain 3"/>
    <property type="match status" value="1"/>
</dbReference>
<gene>
    <name evidence="5" type="ORF">DC366_04195</name>
</gene>
<dbReference type="InterPro" id="IPR000914">
    <property type="entry name" value="SBP_5_dom"/>
</dbReference>
<comment type="caution">
    <text evidence="5">The sequence shown here is derived from an EMBL/GenBank/DDBJ whole genome shotgun (WGS) entry which is preliminary data.</text>
</comment>
<protein>
    <submittedName>
        <fullName evidence="5">Diguanylate cyclase</fullName>
    </submittedName>
</protein>
<dbReference type="Pfam" id="PF00496">
    <property type="entry name" value="SBP_bac_5"/>
    <property type="match status" value="1"/>
</dbReference>
<dbReference type="RefSeq" id="WP_108690966.1">
    <property type="nucleotide sequence ID" value="NZ_QCYH01000002.1"/>
</dbReference>
<dbReference type="InterPro" id="IPR006311">
    <property type="entry name" value="TAT_signal"/>
</dbReference>